<keyword evidence="4" id="KW-0456">Lyase</keyword>
<dbReference type="RefSeq" id="WP_354698807.1">
    <property type="nucleotide sequence ID" value="NZ_CP114014.1"/>
</dbReference>
<evidence type="ECO:0000256" key="1">
    <source>
        <dbReference type="ARBA" id="ARBA00005254"/>
    </source>
</evidence>
<dbReference type="CDD" id="cd06558">
    <property type="entry name" value="crotonase-like"/>
    <property type="match status" value="1"/>
</dbReference>
<dbReference type="Pfam" id="PF00378">
    <property type="entry name" value="ECH_1"/>
    <property type="match status" value="1"/>
</dbReference>
<evidence type="ECO:0000313" key="4">
    <source>
        <dbReference type="EMBL" id="XAY07617.1"/>
    </source>
</evidence>
<dbReference type="PANTHER" id="PTHR43802:SF1">
    <property type="entry name" value="IP11341P-RELATED"/>
    <property type="match status" value="1"/>
</dbReference>
<dbReference type="NCBIfam" id="NF006128">
    <property type="entry name" value="PRK08272.1"/>
    <property type="match status" value="1"/>
</dbReference>
<dbReference type="SUPFAM" id="SSF52096">
    <property type="entry name" value="ClpP/crotonase"/>
    <property type="match status" value="1"/>
</dbReference>
<dbReference type="GO" id="GO:0008935">
    <property type="term" value="F:1,4-dihydroxy-2-naphthoyl-CoA synthase activity"/>
    <property type="evidence" value="ECO:0007669"/>
    <property type="project" value="UniProtKB-EC"/>
</dbReference>
<dbReference type="FunFam" id="3.90.226.10:FF:000094">
    <property type="entry name" value="Enoyl-CoA hydratase EchA2"/>
    <property type="match status" value="1"/>
</dbReference>
<dbReference type="PANTHER" id="PTHR43802">
    <property type="entry name" value="ENOYL-COA HYDRATASE"/>
    <property type="match status" value="1"/>
</dbReference>
<dbReference type="InterPro" id="IPR029045">
    <property type="entry name" value="ClpP/crotonase-like_dom_sf"/>
</dbReference>
<dbReference type="KEGG" id="parq:DSM112329_04505"/>
<dbReference type="EMBL" id="CP114014">
    <property type="protein sequence ID" value="XAY07617.1"/>
    <property type="molecule type" value="Genomic_DNA"/>
</dbReference>
<dbReference type="EC" id="4.1.3.36" evidence="4"/>
<evidence type="ECO:0000256" key="3">
    <source>
        <dbReference type="SAM" id="MobiDB-lite"/>
    </source>
</evidence>
<accession>A0AAU7B0X4</accession>
<dbReference type="InterPro" id="IPR018376">
    <property type="entry name" value="Enoyl-CoA_hyd/isom_CS"/>
</dbReference>
<proteinExistence type="inferred from homology"/>
<sequence>MTDPRPDEHYETLLYATDGPLATITLNRPDQLNTIVPPMPEELERAVGRAVRDTGVKVIVLRGAGRSFCAGYDFGGGFQQWGDALQTDGAWDPGKDFQFATAPEIAPTQQFMSVWRAPKPVIAQVHGWCVGGGSDFALCADLVIASDDAVIGTPYSRMWGSYLSGMWLYRLGLSRAKYHALTGRPLTGREAADVELINEAVPFAELEARVAALAAELAAIPSSQLAAMKLMTNQVYENMGLASTQTLGPILDGLMRNTPDARRFIDIAERDGVRAVVTERDGPFGDYSQAPRADQPDPSHVIIP</sequence>
<gene>
    <name evidence="4" type="primary">menB_4</name>
    <name evidence="4" type="ORF">DSM112329_04505</name>
</gene>
<dbReference type="AlphaFoldDB" id="A0AAU7B0X4"/>
<organism evidence="4">
    <name type="scientific">Paraconexibacter sp. AEG42_29</name>
    <dbReference type="NCBI Taxonomy" id="2997339"/>
    <lineage>
        <taxon>Bacteria</taxon>
        <taxon>Bacillati</taxon>
        <taxon>Actinomycetota</taxon>
        <taxon>Thermoleophilia</taxon>
        <taxon>Solirubrobacterales</taxon>
        <taxon>Paraconexibacteraceae</taxon>
        <taxon>Paraconexibacter</taxon>
    </lineage>
</organism>
<reference evidence="4" key="1">
    <citation type="submission" date="2022-12" db="EMBL/GenBank/DDBJ databases">
        <title>Paraconexibacter alkalitolerans sp. nov. and Baekduia alba sp. nov., isolated from soil and emended description of the genera Paraconexibacter (Chun et al., 2020) and Baekduia (An et al., 2020).</title>
        <authorList>
            <person name="Vieira S."/>
            <person name="Huber K.J."/>
            <person name="Geppert A."/>
            <person name="Wolf J."/>
            <person name="Neumann-Schaal M."/>
            <person name="Muesken M."/>
            <person name="Overmann J."/>
        </authorList>
    </citation>
    <scope>NUCLEOTIDE SEQUENCE</scope>
    <source>
        <strain evidence="4">AEG42_29</strain>
    </source>
</reference>
<dbReference type="PROSITE" id="PS00166">
    <property type="entry name" value="ENOYL_COA_HYDRATASE"/>
    <property type="match status" value="1"/>
</dbReference>
<evidence type="ECO:0000256" key="2">
    <source>
        <dbReference type="RuleBase" id="RU003707"/>
    </source>
</evidence>
<protein>
    <submittedName>
        <fullName evidence="4">1,4-dihydroxy-2-naphthoyl-CoA synthase</fullName>
        <ecNumber evidence="4">4.1.3.36</ecNumber>
    </submittedName>
</protein>
<feature type="region of interest" description="Disordered" evidence="3">
    <location>
        <begin position="279"/>
        <end position="304"/>
    </location>
</feature>
<name>A0AAU7B0X4_9ACTN</name>
<dbReference type="Gene3D" id="3.90.226.10">
    <property type="entry name" value="2-enoyl-CoA Hydratase, Chain A, domain 1"/>
    <property type="match status" value="1"/>
</dbReference>
<dbReference type="NCBIfam" id="NF009125">
    <property type="entry name" value="PRK12478.1"/>
    <property type="match status" value="1"/>
</dbReference>
<dbReference type="InterPro" id="IPR001753">
    <property type="entry name" value="Enoyl-CoA_hydra/iso"/>
</dbReference>
<comment type="similarity">
    <text evidence="1 2">Belongs to the enoyl-CoA hydratase/isomerase family.</text>
</comment>